<evidence type="ECO:0000256" key="1">
    <source>
        <dbReference type="SAM" id="Phobius"/>
    </source>
</evidence>
<evidence type="ECO:0000313" key="2">
    <source>
        <dbReference type="EMBL" id="SDS30957.1"/>
    </source>
</evidence>
<organism evidence="2 3">
    <name type="scientific">Mucilaginibacter mallensis</name>
    <dbReference type="NCBI Taxonomy" id="652787"/>
    <lineage>
        <taxon>Bacteria</taxon>
        <taxon>Pseudomonadati</taxon>
        <taxon>Bacteroidota</taxon>
        <taxon>Sphingobacteriia</taxon>
        <taxon>Sphingobacteriales</taxon>
        <taxon>Sphingobacteriaceae</taxon>
        <taxon>Mucilaginibacter</taxon>
    </lineage>
</organism>
<name>A0A1H1R5C5_MUCMA</name>
<dbReference type="Proteomes" id="UP000199679">
    <property type="component" value="Chromosome I"/>
</dbReference>
<evidence type="ECO:0000313" key="3">
    <source>
        <dbReference type="Proteomes" id="UP000199679"/>
    </source>
</evidence>
<reference evidence="2 3" key="1">
    <citation type="submission" date="2016-10" db="EMBL/GenBank/DDBJ databases">
        <authorList>
            <person name="de Groot N.N."/>
        </authorList>
    </citation>
    <scope>NUCLEOTIDE SEQUENCE [LARGE SCALE GENOMIC DNA]</scope>
    <source>
        <strain evidence="2 3">MP1X4</strain>
    </source>
</reference>
<dbReference type="EMBL" id="LT629740">
    <property type="protein sequence ID" value="SDS30957.1"/>
    <property type="molecule type" value="Genomic_DNA"/>
</dbReference>
<keyword evidence="1" id="KW-0812">Transmembrane</keyword>
<sequence>MDKRLEAASEPRHYIILVLAIVLGLVGIYLRFADFKHSSEIADVILFIGTIIAIKTVFNIMK</sequence>
<keyword evidence="3" id="KW-1185">Reference proteome</keyword>
<keyword evidence="1" id="KW-0472">Membrane</keyword>
<proteinExistence type="predicted"/>
<dbReference type="RefSeq" id="WP_091369783.1">
    <property type="nucleotide sequence ID" value="NZ_LT629740.1"/>
</dbReference>
<protein>
    <submittedName>
        <fullName evidence="2">Uncharacterized protein</fullName>
    </submittedName>
</protein>
<dbReference type="AlphaFoldDB" id="A0A1H1R5C5"/>
<accession>A0A1H1R5C5</accession>
<gene>
    <name evidence="2" type="ORF">SAMN05216490_0923</name>
</gene>
<feature type="transmembrane region" description="Helical" evidence="1">
    <location>
        <begin position="44"/>
        <end position="61"/>
    </location>
</feature>
<feature type="transmembrane region" description="Helical" evidence="1">
    <location>
        <begin position="12"/>
        <end position="32"/>
    </location>
</feature>
<keyword evidence="1" id="KW-1133">Transmembrane helix</keyword>